<dbReference type="GO" id="GO:0000976">
    <property type="term" value="F:transcription cis-regulatory region binding"/>
    <property type="evidence" value="ECO:0007669"/>
    <property type="project" value="TreeGrafter"/>
</dbReference>
<dbReference type="Pfam" id="PF00440">
    <property type="entry name" value="TetR_N"/>
    <property type="match status" value="1"/>
</dbReference>
<dbReference type="PANTHER" id="PTHR30055:SF148">
    <property type="entry name" value="TETR-FAMILY TRANSCRIPTIONAL REGULATOR"/>
    <property type="match status" value="1"/>
</dbReference>
<dbReference type="InterPro" id="IPR001647">
    <property type="entry name" value="HTH_TetR"/>
</dbReference>
<dbReference type="SUPFAM" id="SSF48498">
    <property type="entry name" value="Tetracyclin repressor-like, C-terminal domain"/>
    <property type="match status" value="1"/>
</dbReference>
<dbReference type="GO" id="GO:0003700">
    <property type="term" value="F:DNA-binding transcription factor activity"/>
    <property type="evidence" value="ECO:0007669"/>
    <property type="project" value="TreeGrafter"/>
</dbReference>
<protein>
    <submittedName>
        <fullName evidence="6">TetR family transcriptional regulator</fullName>
    </submittedName>
</protein>
<evidence type="ECO:0000256" key="3">
    <source>
        <dbReference type="ARBA" id="ARBA00023163"/>
    </source>
</evidence>
<keyword evidence="7" id="KW-1185">Reference proteome</keyword>
<dbReference type="PROSITE" id="PS50977">
    <property type="entry name" value="HTH_TETR_2"/>
    <property type="match status" value="1"/>
</dbReference>
<keyword evidence="3" id="KW-0804">Transcription</keyword>
<dbReference type="SUPFAM" id="SSF46689">
    <property type="entry name" value="Homeodomain-like"/>
    <property type="match status" value="1"/>
</dbReference>
<dbReference type="Proteomes" id="UP000192775">
    <property type="component" value="Chromosome"/>
</dbReference>
<evidence type="ECO:0000313" key="7">
    <source>
        <dbReference type="Proteomes" id="UP000192775"/>
    </source>
</evidence>
<feature type="domain" description="HTH tetR-type" evidence="5">
    <location>
        <begin position="14"/>
        <end position="74"/>
    </location>
</feature>
<dbReference type="InterPro" id="IPR050109">
    <property type="entry name" value="HTH-type_TetR-like_transc_reg"/>
</dbReference>
<name>A0A1X9LN93_9MICO</name>
<gene>
    <name evidence="6" type="ORF">B5808_16735</name>
</gene>
<evidence type="ECO:0000256" key="4">
    <source>
        <dbReference type="PROSITE-ProRule" id="PRU00335"/>
    </source>
</evidence>
<dbReference type="KEGG" id="cphy:B5808_16735"/>
<evidence type="ECO:0000259" key="5">
    <source>
        <dbReference type="PROSITE" id="PS50977"/>
    </source>
</evidence>
<sequence length="193" mass="20624">MWMNEHRAGPVRSAAAREAILDATARLFHTVGYENLTIEGVAREAGVGKQTIYRWWRSRGALIAECLTDGRLFPLEFDVPDTGDVLADVESWLDVILSVLEAPNGTALMRSLLAAAAEDRAVGDHLGASLGVNRFLAERLSVAVRDGQLAADAPVDQLGDAILGAIIFSSLGSDTAATAQGARDLVRYLLRPA</sequence>
<reference evidence="6 7" key="1">
    <citation type="submission" date="2017-04" db="EMBL/GenBank/DDBJ databases">
        <authorList>
            <person name="Afonso C.L."/>
            <person name="Miller P.J."/>
            <person name="Scott M.A."/>
            <person name="Spackman E."/>
            <person name="Goraichik I."/>
            <person name="Dimitrov K.M."/>
            <person name="Suarez D.L."/>
            <person name="Swayne D.E."/>
        </authorList>
    </citation>
    <scope>NUCLEOTIDE SEQUENCE [LARGE SCALE GENOMIC DNA]</scope>
    <source>
        <strain evidence="7">XA(T)</strain>
    </source>
</reference>
<keyword evidence="2 4" id="KW-0238">DNA-binding</keyword>
<dbReference type="AlphaFoldDB" id="A0A1X9LN93"/>
<dbReference type="Gene3D" id="1.10.357.10">
    <property type="entry name" value="Tetracycline Repressor, domain 2"/>
    <property type="match status" value="1"/>
</dbReference>
<evidence type="ECO:0000256" key="1">
    <source>
        <dbReference type="ARBA" id="ARBA00023015"/>
    </source>
</evidence>
<dbReference type="InterPro" id="IPR009057">
    <property type="entry name" value="Homeodomain-like_sf"/>
</dbReference>
<dbReference type="InterPro" id="IPR036271">
    <property type="entry name" value="Tet_transcr_reg_TetR-rel_C_sf"/>
</dbReference>
<evidence type="ECO:0000313" key="6">
    <source>
        <dbReference type="EMBL" id="ARJ06685.1"/>
    </source>
</evidence>
<dbReference type="Pfam" id="PF16859">
    <property type="entry name" value="TetR_C_11"/>
    <property type="match status" value="1"/>
</dbReference>
<dbReference type="PRINTS" id="PR00455">
    <property type="entry name" value="HTHTETR"/>
</dbReference>
<evidence type="ECO:0000256" key="2">
    <source>
        <dbReference type="ARBA" id="ARBA00023125"/>
    </source>
</evidence>
<proteinExistence type="predicted"/>
<dbReference type="EMBL" id="CP020715">
    <property type="protein sequence ID" value="ARJ06685.1"/>
    <property type="molecule type" value="Genomic_DNA"/>
</dbReference>
<keyword evidence="1" id="KW-0805">Transcription regulation</keyword>
<dbReference type="STRING" id="1619308.B5808_16735"/>
<feature type="DNA-binding region" description="H-T-H motif" evidence="4">
    <location>
        <begin position="37"/>
        <end position="56"/>
    </location>
</feature>
<accession>A0A1X9LN93</accession>
<dbReference type="PANTHER" id="PTHR30055">
    <property type="entry name" value="HTH-TYPE TRANSCRIPTIONAL REGULATOR RUTR"/>
    <property type="match status" value="1"/>
</dbReference>
<organism evidence="6 7">
    <name type="scientific">Cnuibacter physcomitrellae</name>
    <dbReference type="NCBI Taxonomy" id="1619308"/>
    <lineage>
        <taxon>Bacteria</taxon>
        <taxon>Bacillati</taxon>
        <taxon>Actinomycetota</taxon>
        <taxon>Actinomycetes</taxon>
        <taxon>Micrococcales</taxon>
        <taxon>Microbacteriaceae</taxon>
        <taxon>Cnuibacter</taxon>
    </lineage>
</organism>
<dbReference type="InterPro" id="IPR011075">
    <property type="entry name" value="TetR_C"/>
</dbReference>